<keyword evidence="3" id="KW-1185">Reference proteome</keyword>
<accession>A0ABM9H2C8</accession>
<dbReference type="EMBL" id="CAKXYP010000014">
    <property type="protein sequence ID" value="CAH9417776.1"/>
    <property type="molecule type" value="Genomic_DNA"/>
</dbReference>
<organism evidence="2 3">
    <name type="scientific">Streptomyces globisporus</name>
    <dbReference type="NCBI Taxonomy" id="1908"/>
    <lineage>
        <taxon>Bacteria</taxon>
        <taxon>Bacillati</taxon>
        <taxon>Actinomycetota</taxon>
        <taxon>Actinomycetes</taxon>
        <taxon>Kitasatosporales</taxon>
        <taxon>Streptomycetaceae</taxon>
        <taxon>Streptomyces</taxon>
    </lineage>
</organism>
<comment type="caution">
    <text evidence="2">The sequence shown here is derived from an EMBL/GenBank/DDBJ whole genome shotgun (WGS) entry which is preliminary data.</text>
</comment>
<name>A0ABM9H2C8_STRGL</name>
<gene>
    <name evidence="2" type="ORF">SGL43_04823</name>
</gene>
<reference evidence="2" key="1">
    <citation type="submission" date="2022-03" db="EMBL/GenBank/DDBJ databases">
        <authorList>
            <person name="Leyn A S."/>
        </authorList>
    </citation>
    <scope>NUCLEOTIDE SEQUENCE</scope>
    <source>
        <strain evidence="2">Streptomyces globisporus 4-3</strain>
    </source>
</reference>
<evidence type="ECO:0000313" key="2">
    <source>
        <dbReference type="EMBL" id="CAH9417776.1"/>
    </source>
</evidence>
<protein>
    <submittedName>
        <fullName evidence="2">Uncharacterized protein</fullName>
    </submittedName>
</protein>
<proteinExistence type="predicted"/>
<feature type="compositionally biased region" description="Basic and acidic residues" evidence="1">
    <location>
        <begin position="49"/>
        <end position="59"/>
    </location>
</feature>
<feature type="region of interest" description="Disordered" evidence="1">
    <location>
        <begin position="36"/>
        <end position="59"/>
    </location>
</feature>
<dbReference type="Proteomes" id="UP001154015">
    <property type="component" value="Unassembled WGS sequence"/>
</dbReference>
<sequence length="59" mass="6313">MTVTAPGAVEPTPVAGRTFRALSRVWATRGVRLPAECTSGEQSPSTRPHPREGRCIPNV</sequence>
<evidence type="ECO:0000256" key="1">
    <source>
        <dbReference type="SAM" id="MobiDB-lite"/>
    </source>
</evidence>
<evidence type="ECO:0000313" key="3">
    <source>
        <dbReference type="Proteomes" id="UP001154015"/>
    </source>
</evidence>